<evidence type="ECO:0000313" key="8">
    <source>
        <dbReference type="Proteomes" id="UP000824161"/>
    </source>
</evidence>
<dbReference type="Pfam" id="PF00595">
    <property type="entry name" value="PDZ"/>
    <property type="match status" value="1"/>
</dbReference>
<dbReference type="Pfam" id="PF03572">
    <property type="entry name" value="Peptidase_S41"/>
    <property type="match status" value="1"/>
</dbReference>
<dbReference type="SUPFAM" id="SSF52096">
    <property type="entry name" value="ClpP/crotonase"/>
    <property type="match status" value="1"/>
</dbReference>
<dbReference type="InterPro" id="IPR020992">
    <property type="entry name" value="Tail_Prtase_C"/>
</dbReference>
<dbReference type="InterPro" id="IPR004447">
    <property type="entry name" value="Peptidase_S41A"/>
</dbReference>
<dbReference type="PROSITE" id="PS50106">
    <property type="entry name" value="PDZ"/>
    <property type="match status" value="1"/>
</dbReference>
<dbReference type="EMBL" id="DVLY01000041">
    <property type="protein sequence ID" value="HIT97538.1"/>
    <property type="molecule type" value="Genomic_DNA"/>
</dbReference>
<dbReference type="SMART" id="SM00245">
    <property type="entry name" value="TSPc"/>
    <property type="match status" value="1"/>
</dbReference>
<reference evidence="7" key="2">
    <citation type="journal article" date="2021" name="PeerJ">
        <title>Extensive microbial diversity within the chicken gut microbiome revealed by metagenomics and culture.</title>
        <authorList>
            <person name="Gilroy R."/>
            <person name="Ravi A."/>
            <person name="Getino M."/>
            <person name="Pursley I."/>
            <person name="Horton D.L."/>
            <person name="Alikhan N.F."/>
            <person name="Baker D."/>
            <person name="Gharbi K."/>
            <person name="Hall N."/>
            <person name="Watson M."/>
            <person name="Adriaenssens E.M."/>
            <person name="Foster-Nyarko E."/>
            <person name="Jarju S."/>
            <person name="Secka A."/>
            <person name="Antonio M."/>
            <person name="Oren A."/>
            <person name="Chaudhuri R.R."/>
            <person name="La Ragione R."/>
            <person name="Hildebrand F."/>
            <person name="Pallen M.J."/>
        </authorList>
    </citation>
    <scope>NUCLEOTIDE SEQUENCE</scope>
    <source>
        <strain evidence="7">1383</strain>
    </source>
</reference>
<comment type="caution">
    <text evidence="7">The sequence shown here is derived from an EMBL/GenBank/DDBJ whole genome shotgun (WGS) entry which is preliminary data.</text>
</comment>
<reference evidence="7" key="1">
    <citation type="submission" date="2020-10" db="EMBL/GenBank/DDBJ databases">
        <authorList>
            <person name="Gilroy R."/>
        </authorList>
    </citation>
    <scope>NUCLEOTIDE SEQUENCE</scope>
    <source>
        <strain evidence="7">1383</strain>
    </source>
</reference>
<keyword evidence="4 5" id="KW-0720">Serine protease</keyword>
<evidence type="ECO:0000256" key="1">
    <source>
        <dbReference type="ARBA" id="ARBA00009179"/>
    </source>
</evidence>
<feature type="domain" description="PDZ" evidence="6">
    <location>
        <begin position="251"/>
        <end position="325"/>
    </location>
</feature>
<dbReference type="InterPro" id="IPR001478">
    <property type="entry name" value="PDZ"/>
</dbReference>
<keyword evidence="2 5" id="KW-0645">Protease</keyword>
<keyword evidence="3 5" id="KW-0378">Hydrolase</keyword>
<dbReference type="InterPro" id="IPR029045">
    <property type="entry name" value="ClpP/crotonase-like_dom_sf"/>
</dbReference>
<dbReference type="Pfam" id="PF17804">
    <property type="entry name" value="TSP_NTD"/>
    <property type="match status" value="1"/>
</dbReference>
<dbReference type="PANTHER" id="PTHR32060:SF22">
    <property type="entry name" value="CARBOXYL-TERMINAL-PROCESSING PEPTIDASE 3, CHLOROPLASTIC"/>
    <property type="match status" value="1"/>
</dbReference>
<evidence type="ECO:0000256" key="2">
    <source>
        <dbReference type="ARBA" id="ARBA00022670"/>
    </source>
</evidence>
<dbReference type="SUPFAM" id="SSF50156">
    <property type="entry name" value="PDZ domain-like"/>
    <property type="match status" value="1"/>
</dbReference>
<dbReference type="GO" id="GO:0008236">
    <property type="term" value="F:serine-type peptidase activity"/>
    <property type="evidence" value="ECO:0007669"/>
    <property type="project" value="UniProtKB-KW"/>
</dbReference>
<evidence type="ECO:0000256" key="4">
    <source>
        <dbReference type="ARBA" id="ARBA00022825"/>
    </source>
</evidence>
<dbReference type="SMART" id="SM00228">
    <property type="entry name" value="PDZ"/>
    <property type="match status" value="1"/>
</dbReference>
<dbReference type="InterPro" id="IPR005151">
    <property type="entry name" value="Tail-specific_protease"/>
</dbReference>
<dbReference type="GO" id="GO:0006508">
    <property type="term" value="P:proteolysis"/>
    <property type="evidence" value="ECO:0007669"/>
    <property type="project" value="UniProtKB-KW"/>
</dbReference>
<dbReference type="GO" id="GO:0007165">
    <property type="term" value="P:signal transduction"/>
    <property type="evidence" value="ECO:0007669"/>
    <property type="project" value="TreeGrafter"/>
</dbReference>
<gene>
    <name evidence="7" type="ORF">IAC44_01730</name>
</gene>
<dbReference type="Pfam" id="PF11818">
    <property type="entry name" value="DUF3340"/>
    <property type="match status" value="1"/>
</dbReference>
<dbReference type="Gene3D" id="2.30.42.10">
    <property type="match status" value="1"/>
</dbReference>
<protein>
    <submittedName>
        <fullName evidence="7">Carboxy terminal-processing peptidase</fullName>
    </submittedName>
</protein>
<evidence type="ECO:0000313" key="7">
    <source>
        <dbReference type="EMBL" id="HIT97538.1"/>
    </source>
</evidence>
<evidence type="ECO:0000259" key="6">
    <source>
        <dbReference type="PROSITE" id="PS50106"/>
    </source>
</evidence>
<dbReference type="CDD" id="cd07560">
    <property type="entry name" value="Peptidase_S41_CPP"/>
    <property type="match status" value="1"/>
</dbReference>
<dbReference type="GO" id="GO:0030288">
    <property type="term" value="C:outer membrane-bounded periplasmic space"/>
    <property type="evidence" value="ECO:0007669"/>
    <property type="project" value="TreeGrafter"/>
</dbReference>
<name>A0A9D1H8Q6_9FLAO</name>
<comment type="similarity">
    <text evidence="1 5">Belongs to the peptidase S41A family.</text>
</comment>
<organism evidence="7 8">
    <name type="scientific">Candidatus Merdimorpha stercoravium</name>
    <dbReference type="NCBI Taxonomy" id="2840863"/>
    <lineage>
        <taxon>Bacteria</taxon>
        <taxon>Pseudomonadati</taxon>
        <taxon>Bacteroidota</taxon>
        <taxon>Flavobacteriia</taxon>
        <taxon>Flavobacteriales</taxon>
        <taxon>Candidatus Merdimorpha</taxon>
    </lineage>
</organism>
<dbReference type="NCBIfam" id="TIGR00225">
    <property type="entry name" value="prc"/>
    <property type="match status" value="1"/>
</dbReference>
<dbReference type="CDD" id="cd06782">
    <property type="entry name" value="cpPDZ_CPP-like"/>
    <property type="match status" value="1"/>
</dbReference>
<dbReference type="InterPro" id="IPR040573">
    <property type="entry name" value="TSP_N"/>
</dbReference>
<dbReference type="AlphaFoldDB" id="A0A9D1H8Q6"/>
<proteinExistence type="inferred from homology"/>
<dbReference type="Proteomes" id="UP000824161">
    <property type="component" value="Unassembled WGS sequence"/>
</dbReference>
<dbReference type="Gene3D" id="3.90.226.10">
    <property type="entry name" value="2-enoyl-CoA Hydratase, Chain A, domain 1"/>
    <property type="match status" value="1"/>
</dbReference>
<dbReference type="PANTHER" id="PTHR32060">
    <property type="entry name" value="TAIL-SPECIFIC PROTEASE"/>
    <property type="match status" value="1"/>
</dbReference>
<accession>A0A9D1H8Q6</accession>
<dbReference type="InterPro" id="IPR036034">
    <property type="entry name" value="PDZ_sf"/>
</dbReference>
<evidence type="ECO:0000256" key="5">
    <source>
        <dbReference type="RuleBase" id="RU004404"/>
    </source>
</evidence>
<dbReference type="GO" id="GO:0004175">
    <property type="term" value="F:endopeptidase activity"/>
    <property type="evidence" value="ECO:0007669"/>
    <property type="project" value="TreeGrafter"/>
</dbReference>
<sequence length="701" mass="79300">MNLLKRYKYLLAVTIVGLVGFSAALRLNAAQATDERSDKAQFLTQLVSYIIGQWHYDPKAIDDSLSVSVYDEYLKTLDFGKRYFTRADSALLDRYRYEIDDQILAGDTMFFHSATSVFKTRMEMVAASLDSLLASPMDFTVEETLDPDDTTYARDMTQVMDRWRRYLKYNVLTRLYSDLKTEEDKASKDSTYVAKTTEELEKKAREAVLKNFRDYFKRIDELDEEDWFSMYLNAFTMYFDPHTQYMAPREEKDFNTSISGQLEGIGAVLQQKDGYTTIASIVPGSPAAKSGQLAVGDQILEVAQGREEYVNIVGMRLDDAVDLIRGKKGSTVRLKVQQADGAIKEVPLVRDVVELEETFVRSAVVEKDGHKYGVIYVPKFYVNFENEDGRESSDDLAKEIAQLKKEGIEGIVLDLRNNTGGALSGAVKMGGLFIDQGPIVQVKTREGQIRVLPDNDPSVAWDGPLVVLVNEISASASEIFAGAMKDYNRAIIVGSKQTYGKGSVQNIVELDNMVRGKIFGDDALGALRLTIEKFYRVNGAGNQLRGVASDVEIPDVYSVIEMNESTENLPMPWDSIPAARYYRLDNDFAPVIERARARIEADPYFQQVQENIAWLKSRKESRPIPLSLEGFRQDDSLYRAEAKRFDSINKFRSELEYVSPRYEQALMAADSTLASKRKTWHEDLRKDAAMQQAVEILSDIR</sequence>
<evidence type="ECO:0000256" key="3">
    <source>
        <dbReference type="ARBA" id="ARBA00022801"/>
    </source>
</evidence>